<feature type="compositionally biased region" description="Polar residues" evidence="1">
    <location>
        <begin position="1"/>
        <end position="17"/>
    </location>
</feature>
<reference evidence="2 3" key="1">
    <citation type="journal article" date="2023" name="G3 (Bethesda)">
        <title>A high-quality reference genome for the fission yeast Schizosaccharomyces osmophilus.</title>
        <authorList>
            <person name="Jia G.S."/>
            <person name="Zhang W.C."/>
            <person name="Liang Y."/>
            <person name="Liu X.H."/>
            <person name="Rhind N."/>
            <person name="Pidoux A."/>
            <person name="Brysch-Herzberg M."/>
            <person name="Du L.L."/>
        </authorList>
    </citation>
    <scope>NUCLEOTIDE SEQUENCE [LARGE SCALE GENOMIC DNA]</scope>
    <source>
        <strain evidence="2 3">CBS 15793</strain>
    </source>
</reference>
<gene>
    <name evidence="2" type="primary">wtf40</name>
    <name evidence="2" type="ORF">SOMG_05020</name>
</gene>
<dbReference type="AlphaFoldDB" id="A0AAE9WFY5"/>
<dbReference type="KEGG" id="som:SOMG_05020"/>
<evidence type="ECO:0000256" key="1">
    <source>
        <dbReference type="SAM" id="MobiDB-lite"/>
    </source>
</evidence>
<dbReference type="Proteomes" id="UP001212411">
    <property type="component" value="Chromosome 3"/>
</dbReference>
<proteinExistence type="predicted"/>
<name>A0AAE9WFY5_9SCHI</name>
<evidence type="ECO:0000313" key="3">
    <source>
        <dbReference type="Proteomes" id="UP001212411"/>
    </source>
</evidence>
<protein>
    <submittedName>
        <fullName evidence="2">Wtf meiotic driver</fullName>
    </submittedName>
</protein>
<organism evidence="2 3">
    <name type="scientific">Schizosaccharomyces osmophilus</name>
    <dbReference type="NCBI Taxonomy" id="2545709"/>
    <lineage>
        <taxon>Eukaryota</taxon>
        <taxon>Fungi</taxon>
        <taxon>Dikarya</taxon>
        <taxon>Ascomycota</taxon>
        <taxon>Taphrinomycotina</taxon>
        <taxon>Schizosaccharomycetes</taxon>
        <taxon>Schizosaccharomycetales</taxon>
        <taxon>Schizosaccharomycetaceae</taxon>
        <taxon>Schizosaccharomyces</taxon>
    </lineage>
</organism>
<feature type="region of interest" description="Disordered" evidence="1">
    <location>
        <begin position="1"/>
        <end position="41"/>
    </location>
</feature>
<dbReference type="GeneID" id="80878484"/>
<accession>A0AAE9WFY5</accession>
<sequence>MKNSYTPVSSSEASLKTLNDEKSGSQSPTDGTHPPYSDSYKSINLEMADGSAQESANNTSSDPSETQKFWNHIIRGIAATLAIINNIFFLP</sequence>
<keyword evidence="3" id="KW-1185">Reference proteome</keyword>
<dbReference type="RefSeq" id="XP_056039301.1">
    <property type="nucleotide sequence ID" value="XM_056183795.1"/>
</dbReference>
<evidence type="ECO:0000313" key="2">
    <source>
        <dbReference type="EMBL" id="WBW75058.1"/>
    </source>
</evidence>
<dbReference type="EMBL" id="CP115613">
    <property type="protein sequence ID" value="WBW75058.1"/>
    <property type="molecule type" value="Genomic_DNA"/>
</dbReference>